<evidence type="ECO:0000256" key="1">
    <source>
        <dbReference type="SAM" id="MobiDB-lite"/>
    </source>
</evidence>
<dbReference type="Gene3D" id="3.10.350.10">
    <property type="entry name" value="LysM domain"/>
    <property type="match status" value="1"/>
</dbReference>
<dbReference type="EMBL" id="JBBBZM010000022">
    <property type="protein sequence ID" value="KAL0638414.1"/>
    <property type="molecule type" value="Genomic_DNA"/>
</dbReference>
<feature type="compositionally biased region" description="Low complexity" evidence="1">
    <location>
        <begin position="236"/>
        <end position="249"/>
    </location>
</feature>
<accession>A0ABR3GR87</accession>
<feature type="region of interest" description="Disordered" evidence="1">
    <location>
        <begin position="484"/>
        <end position="514"/>
    </location>
</feature>
<feature type="region of interest" description="Disordered" evidence="1">
    <location>
        <begin position="267"/>
        <end position="353"/>
    </location>
</feature>
<gene>
    <name evidence="2" type="ORF">Q9L58_002557</name>
</gene>
<protein>
    <recommendedName>
        <fullName evidence="4">LysM domain-containing protein</fullName>
    </recommendedName>
</protein>
<comment type="caution">
    <text evidence="2">The sequence shown here is derived from an EMBL/GenBank/DDBJ whole genome shotgun (WGS) entry which is preliminary data.</text>
</comment>
<reference evidence="2 3" key="1">
    <citation type="submission" date="2024-02" db="EMBL/GenBank/DDBJ databases">
        <title>Discinaceae phylogenomics.</title>
        <authorList>
            <person name="Dirks A.C."/>
            <person name="James T.Y."/>
        </authorList>
    </citation>
    <scope>NUCLEOTIDE SEQUENCE [LARGE SCALE GENOMIC DNA]</scope>
    <source>
        <strain evidence="2 3">ACD0624</strain>
    </source>
</reference>
<feature type="compositionally biased region" description="Low complexity" evidence="1">
    <location>
        <begin position="644"/>
        <end position="660"/>
    </location>
</feature>
<dbReference type="Proteomes" id="UP001447188">
    <property type="component" value="Unassembled WGS sequence"/>
</dbReference>
<feature type="compositionally biased region" description="Basic residues" evidence="1">
    <location>
        <begin position="484"/>
        <end position="498"/>
    </location>
</feature>
<feature type="region of interest" description="Disordered" evidence="1">
    <location>
        <begin position="427"/>
        <end position="463"/>
    </location>
</feature>
<feature type="compositionally biased region" description="Polar residues" evidence="1">
    <location>
        <begin position="1"/>
        <end position="11"/>
    </location>
</feature>
<feature type="compositionally biased region" description="Basic and acidic residues" evidence="1">
    <location>
        <begin position="671"/>
        <end position="694"/>
    </location>
</feature>
<name>A0ABR3GR87_9PEZI</name>
<sequence length="694" mass="73641">MGLGVETTTSILEGPVGEDGGEDGGETTCSLVLRGSDNSSHNSVGAENSIITTIKSVEIPQDAGDLTLLPNNLIPSLADPVWGFPGPLFIVGARADTTHPDVVRPFCDFNPFQVLLSIARRRRHSSRLSPPDTALSLFIRPSSATTHSPPPKDPSLELHASPPAPDTASRMNRPLPSSSSPSSSTTFTTDTLSTQPTPRRKSKSPNTNIAHRNRHSNGLPPKYPSRLNNPRAATKTPPTSSSSSNSTSSWGAQWSTLQSLAGTVLGGDILGNDKEPTLKQRRQRPIDSAAPTNNSSSSSSWFGPVTGETHTDRGSMRPRGRRRADLANGSDLASGSARRNAYKRATSPDPEDTMEVVDMEGAKDILVYVHHVKPTDTMEGVVIAFNIPPGALRKANGMWSHDSVQSRRTLLLPVDECQVKGKSVDLLGADDGGEAPKQAPEVEGPNPGAVGEEPAQEDETPYKHESYVTMEGIGQVEIARLARNKLSHFPPRRRKGTSTRRLSGLGDLQTTPSLLDQPSLLDLFEEPSSPTNVFRGMTPGVGELHPQNNQTPHNPGGVKAGFGPGPGVAPGPETFTLRALGEMANDTAAGLENIGGVVEGFVRKWTAKAQGFVGGDLIELTQRLGFEIEEEGENRGGEAMIREGSVGSSGSSSSRGTVTGIERGGSGSARDGGRRVVRERLTRREGGGDNDRDG</sequence>
<evidence type="ECO:0000313" key="2">
    <source>
        <dbReference type="EMBL" id="KAL0638414.1"/>
    </source>
</evidence>
<feature type="compositionally biased region" description="Low complexity" evidence="1">
    <location>
        <begin position="174"/>
        <end position="197"/>
    </location>
</feature>
<keyword evidence="3" id="KW-1185">Reference proteome</keyword>
<evidence type="ECO:0008006" key="4">
    <source>
        <dbReference type="Google" id="ProtNLM"/>
    </source>
</evidence>
<feature type="region of interest" description="Disordered" evidence="1">
    <location>
        <begin position="141"/>
        <end position="250"/>
    </location>
</feature>
<feature type="region of interest" description="Disordered" evidence="1">
    <location>
        <begin position="632"/>
        <end position="694"/>
    </location>
</feature>
<evidence type="ECO:0000313" key="3">
    <source>
        <dbReference type="Proteomes" id="UP001447188"/>
    </source>
</evidence>
<feature type="region of interest" description="Disordered" evidence="1">
    <location>
        <begin position="1"/>
        <end position="26"/>
    </location>
</feature>
<dbReference type="InterPro" id="IPR036779">
    <property type="entry name" value="LysM_dom_sf"/>
</dbReference>
<organism evidence="2 3">
    <name type="scientific">Discina gigas</name>
    <dbReference type="NCBI Taxonomy" id="1032678"/>
    <lineage>
        <taxon>Eukaryota</taxon>
        <taxon>Fungi</taxon>
        <taxon>Dikarya</taxon>
        <taxon>Ascomycota</taxon>
        <taxon>Pezizomycotina</taxon>
        <taxon>Pezizomycetes</taxon>
        <taxon>Pezizales</taxon>
        <taxon>Discinaceae</taxon>
        <taxon>Discina</taxon>
    </lineage>
</organism>
<proteinExistence type="predicted"/>